<dbReference type="OrthoDB" id="98563at2"/>
<dbReference type="HOGENOM" id="CLU_001748_0_2_5"/>
<dbReference type="NCBIfam" id="TIGR02686">
    <property type="entry name" value="relax_trwC"/>
    <property type="match status" value="1"/>
</dbReference>
<feature type="domain" description="TrwC relaxase" evidence="2">
    <location>
        <begin position="12"/>
        <end position="277"/>
    </location>
</feature>
<accession>Q2NBK6</accession>
<feature type="compositionally biased region" description="Basic and acidic residues" evidence="1">
    <location>
        <begin position="936"/>
        <end position="960"/>
    </location>
</feature>
<organism evidence="3 4">
    <name type="scientific">Erythrobacter litoralis (strain HTCC2594)</name>
    <dbReference type="NCBI Taxonomy" id="314225"/>
    <lineage>
        <taxon>Bacteria</taxon>
        <taxon>Pseudomonadati</taxon>
        <taxon>Pseudomonadota</taxon>
        <taxon>Alphaproteobacteria</taxon>
        <taxon>Sphingomonadales</taxon>
        <taxon>Erythrobacteraceae</taxon>
        <taxon>Erythrobacter/Porphyrobacter group</taxon>
        <taxon>Erythrobacter</taxon>
    </lineage>
</organism>
<gene>
    <name evidence="3" type="ordered locus">ELI_04215</name>
</gene>
<dbReference type="Gene3D" id="3.40.50.300">
    <property type="entry name" value="P-loop containing nucleotide triphosphate hydrolases"/>
    <property type="match status" value="2"/>
</dbReference>
<dbReference type="STRING" id="314225.ELI_04215"/>
<dbReference type="Gene3D" id="2.30.30.940">
    <property type="match status" value="1"/>
</dbReference>
<name>Q2NBK6_ERYLH</name>
<dbReference type="AlphaFoldDB" id="Q2NBK6"/>
<dbReference type="SUPFAM" id="SSF55464">
    <property type="entry name" value="Origin of replication-binding domain, RBD-like"/>
    <property type="match status" value="1"/>
</dbReference>
<reference evidence="4" key="1">
    <citation type="journal article" date="2009" name="J. Bacteriol.">
        <title>Complete genome sequence of Erythrobacter litoralis HTCC2594.</title>
        <authorList>
            <person name="Oh H.M."/>
            <person name="Giovannoni S.J."/>
            <person name="Ferriera S."/>
            <person name="Johnson J."/>
            <person name="Cho J.C."/>
        </authorList>
    </citation>
    <scope>NUCLEOTIDE SEQUENCE [LARGE SCALE GENOMIC DNA]</scope>
    <source>
        <strain evidence="4">HTCC2594</strain>
    </source>
</reference>
<dbReference type="NCBIfam" id="NF041492">
    <property type="entry name" value="MobF"/>
    <property type="match status" value="1"/>
</dbReference>
<dbReference type="InterPro" id="IPR014862">
    <property type="entry name" value="TrwC"/>
</dbReference>
<dbReference type="SUPFAM" id="SSF52540">
    <property type="entry name" value="P-loop containing nucleoside triphosphate hydrolases"/>
    <property type="match status" value="2"/>
</dbReference>
<dbReference type="eggNOG" id="COG0507">
    <property type="taxonomic scope" value="Bacteria"/>
</dbReference>
<dbReference type="InterPro" id="IPR014059">
    <property type="entry name" value="TraI/TrwC_relax"/>
</dbReference>
<keyword evidence="4" id="KW-1185">Reference proteome</keyword>
<evidence type="ECO:0000313" key="4">
    <source>
        <dbReference type="Proteomes" id="UP000008808"/>
    </source>
</evidence>
<dbReference type="KEGG" id="eli:ELI_04215"/>
<sequence length="970" mass="105323">MLSVANVRSPSAAASYFASDNYYASADADRSGQWVGEGARRLGLDGKVEAAVFDALLQGELPDGSSVGNPGQTHRPGTDLTFSVPKSWSLLALVGKDERIIAAYREAVLEALHWAEKNAAETRMVEKGKIVTQATGSLAIGLFQHDTNRNQEPNLHFHAVIANVTQGKDGKWRTLKNDRLWQLNTTLNSIAMARFRVAVEKLGYEPGPTLKHGNFEARGITREQVMAFSSRRQEVLDARRGPGLEAGRIAALDTRASKDTIEDRETLGKLWSETAKSIGLDLAPLVERARIRTLKQSIETGRFGSLVERGRAWLGRFAAHVRGDPADPLVPKSVLRQDRETIAAAQAVASAVRHLSQREAAFERTALYKAALDFGLPATIADIEKRTRALVRSGDLIVGKGDHKGWLASRDAVIAEQRILSEVAAGKGASSSAVETGSATARVQAAAMAGQGFRLNEGQLGAAKLILTSEDRTIAVQGIAGAGKSSVLKPVAEVLRAEGRPVIGLAIQNTLVQMLERDTGIASQTLARFLGGWNKLLDDPGNAVLRLEAKAALKDHVLVLDEASMISNEDKEKLVRLANLAGVHRLVLMGDRKQLGAVDAGKPFALLQRTGMARAEMATNLRARDPVIREAQAAAQAGDVRTALRHLQPHTVEAKGDGALVAADIWLALDKDDRARTSIYASGRAIRSAVNAAIQQGLLANGEIGPGKAELGVLDRVNTTREELRHLSAYQPGRVLEVSRKQQALGLSAGEYRVLGQDRKGRQVEVADKRGKRFRFDPARIRAGKGDQNLTLHEPRKLEIHEGDRIRWTRNDHRRGLFNADQARVVAVVGGKVTFETSKGDQVELKKDDPMLKRIDLAYALNAHMAQGLTSDRGIAVMDSRERNLSNQKTFLVTITRLRDHLTLVVDSSDRLGAVVARNKGEKASALEVTAQLTPTEKKNGELDQLKPEEANKAEKELARSKSKTLDFGI</sequence>
<evidence type="ECO:0000259" key="2">
    <source>
        <dbReference type="Pfam" id="PF08751"/>
    </source>
</evidence>
<protein>
    <submittedName>
        <fullName evidence="3">TrwC protein</fullName>
    </submittedName>
</protein>
<feature type="region of interest" description="Disordered" evidence="1">
    <location>
        <begin position="931"/>
        <end position="970"/>
    </location>
</feature>
<dbReference type="InterPro" id="IPR027417">
    <property type="entry name" value="P-loop_NTPase"/>
</dbReference>
<dbReference type="RefSeq" id="WP_011413809.1">
    <property type="nucleotide sequence ID" value="NC_007722.1"/>
</dbReference>
<dbReference type="EMBL" id="CP000157">
    <property type="protein sequence ID" value="ABC62935.1"/>
    <property type="molecule type" value="Genomic_DNA"/>
</dbReference>
<dbReference type="Pfam" id="PF13604">
    <property type="entry name" value="AAA_30"/>
    <property type="match status" value="1"/>
</dbReference>
<evidence type="ECO:0000313" key="3">
    <source>
        <dbReference type="EMBL" id="ABC62935.1"/>
    </source>
</evidence>
<proteinExistence type="predicted"/>
<dbReference type="Proteomes" id="UP000008808">
    <property type="component" value="Chromosome"/>
</dbReference>
<evidence type="ECO:0000256" key="1">
    <source>
        <dbReference type="SAM" id="MobiDB-lite"/>
    </source>
</evidence>
<dbReference type="Pfam" id="PF08751">
    <property type="entry name" value="TrwC"/>
    <property type="match status" value="1"/>
</dbReference>